<dbReference type="InterPro" id="IPR050373">
    <property type="entry name" value="Fibrinogen_C-term_domain"/>
</dbReference>
<accession>A0A8R1YFX5</accession>
<evidence type="ECO:0000313" key="3">
    <source>
        <dbReference type="EnsemblMetazoa" id="PPA20109.1"/>
    </source>
</evidence>
<protein>
    <submittedName>
        <fullName evidence="3">Ensh-1</fullName>
    </submittedName>
</protein>
<dbReference type="GO" id="GO:0005615">
    <property type="term" value="C:extracellular space"/>
    <property type="evidence" value="ECO:0000318"/>
    <property type="project" value="GO_Central"/>
</dbReference>
<accession>A0A2A6B557</accession>
<evidence type="ECO:0000256" key="1">
    <source>
        <dbReference type="SAM" id="MobiDB-lite"/>
    </source>
</evidence>
<sequence>MCFFSPFNAADNECMRAAYHSEYRPGAADTSELDPCIAAETRLKKSAFSTKKWRTLLLVGVMLLAILALVLGIVLFVSRDTKNSNILTIDGIDYEEMDSAPLVGHSASPDPPPPPPTTTTTTMVVVETERPTTTTTRRPLTPRPTPSKGAEIVVTGRDEQPMQIHRVHAIFVPIAGRQYDIINTAFHKYQLPAEKPQPPSTTTTSAPTTTTTTRQTMRTRPSSVFPTAPLRGAVDESPVERRTEVVRESCSVHATAALGSGVYRISPEGREDDAFDVYCRMDEDDVVGEAEGVFRAGSAWTYVQSLSEEAYFYNRTFAEYQQGFGRVDKSHWIGLDAMNRLAPAGSDGQRPATLRIELYGDYCAESKQCSGRPNGFWWGEWEFGLAPVDDLYRLHISFAQHGNLSAHTKKDVLYEMNNGQQFTTADRDNDRDESVNCGQTRNHGGWWHKDCTMVALNGMYGDDLSRLRYQVWYRATMAGDIKSSYHIHPRRSIMMVRPRM</sequence>
<feature type="transmembrane region" description="Helical" evidence="2">
    <location>
        <begin position="55"/>
        <end position="77"/>
    </location>
</feature>
<dbReference type="SMART" id="SM00186">
    <property type="entry name" value="FBG"/>
    <property type="match status" value="1"/>
</dbReference>
<reference evidence="3" key="2">
    <citation type="submission" date="2022-06" db="UniProtKB">
        <authorList>
            <consortium name="EnsemblMetazoa"/>
        </authorList>
    </citation>
    <scope>IDENTIFICATION</scope>
    <source>
        <strain evidence="3">PS312</strain>
    </source>
</reference>
<feature type="region of interest" description="Disordered" evidence="1">
    <location>
        <begin position="128"/>
        <end position="151"/>
    </location>
</feature>
<feature type="region of interest" description="Disordered" evidence="1">
    <location>
        <begin position="191"/>
        <end position="241"/>
    </location>
</feature>
<keyword evidence="2" id="KW-0812">Transmembrane</keyword>
<dbReference type="Pfam" id="PF00147">
    <property type="entry name" value="Fibrinogen_C"/>
    <property type="match status" value="1"/>
</dbReference>
<dbReference type="OrthoDB" id="7972392at2759"/>
<keyword evidence="2" id="KW-0472">Membrane</keyword>
<keyword evidence="4" id="KW-1185">Reference proteome</keyword>
<dbReference type="EnsemblMetazoa" id="PPA20109.1">
    <property type="protein sequence ID" value="PPA20109.1"/>
    <property type="gene ID" value="WBGene00109663"/>
</dbReference>
<dbReference type="PANTHER" id="PTHR19143">
    <property type="entry name" value="FIBRINOGEN/TENASCIN/ANGIOPOEITIN"/>
    <property type="match status" value="1"/>
</dbReference>
<name>A0A2A6B557_PRIPA</name>
<keyword evidence="2" id="KW-1133">Transmembrane helix</keyword>
<dbReference type="SUPFAM" id="SSF56496">
    <property type="entry name" value="Fibrinogen C-terminal domain-like"/>
    <property type="match status" value="1"/>
</dbReference>
<feature type="compositionally biased region" description="Low complexity" evidence="1">
    <location>
        <begin position="200"/>
        <end position="223"/>
    </location>
</feature>
<dbReference type="InterPro" id="IPR002181">
    <property type="entry name" value="Fibrinogen_a/b/g_C_dom"/>
</dbReference>
<reference evidence="4" key="1">
    <citation type="journal article" date="2008" name="Nat. Genet.">
        <title>The Pristionchus pacificus genome provides a unique perspective on nematode lifestyle and parasitism.</title>
        <authorList>
            <person name="Dieterich C."/>
            <person name="Clifton S.W."/>
            <person name="Schuster L.N."/>
            <person name="Chinwalla A."/>
            <person name="Delehaunty K."/>
            <person name="Dinkelacker I."/>
            <person name="Fulton L."/>
            <person name="Fulton R."/>
            <person name="Godfrey J."/>
            <person name="Minx P."/>
            <person name="Mitreva M."/>
            <person name="Roeseler W."/>
            <person name="Tian H."/>
            <person name="Witte H."/>
            <person name="Yang S.P."/>
            <person name="Wilson R.K."/>
            <person name="Sommer R.J."/>
        </authorList>
    </citation>
    <scope>NUCLEOTIDE SEQUENCE [LARGE SCALE GENOMIC DNA]</scope>
    <source>
        <strain evidence="4">PS312</strain>
    </source>
</reference>
<feature type="compositionally biased region" description="Low complexity" evidence="1">
    <location>
        <begin position="128"/>
        <end position="139"/>
    </location>
</feature>
<evidence type="ECO:0000256" key="2">
    <source>
        <dbReference type="SAM" id="Phobius"/>
    </source>
</evidence>
<dbReference type="AlphaFoldDB" id="A0A2A6B557"/>
<gene>
    <name evidence="3" type="primary">WBGene00109663</name>
</gene>
<proteinExistence type="predicted"/>
<organism evidence="3 4">
    <name type="scientific">Pristionchus pacificus</name>
    <name type="common">Parasitic nematode worm</name>
    <dbReference type="NCBI Taxonomy" id="54126"/>
    <lineage>
        <taxon>Eukaryota</taxon>
        <taxon>Metazoa</taxon>
        <taxon>Ecdysozoa</taxon>
        <taxon>Nematoda</taxon>
        <taxon>Chromadorea</taxon>
        <taxon>Rhabditida</taxon>
        <taxon>Rhabditina</taxon>
        <taxon>Diplogasteromorpha</taxon>
        <taxon>Diplogasteroidea</taxon>
        <taxon>Neodiplogasteridae</taxon>
        <taxon>Pristionchus</taxon>
    </lineage>
</organism>
<dbReference type="PROSITE" id="PS51406">
    <property type="entry name" value="FIBRINOGEN_C_2"/>
    <property type="match status" value="1"/>
</dbReference>
<dbReference type="PANTHER" id="PTHR19143:SF444">
    <property type="entry name" value="PROTEIN SCABROUS"/>
    <property type="match status" value="1"/>
</dbReference>
<evidence type="ECO:0000313" key="4">
    <source>
        <dbReference type="Proteomes" id="UP000005239"/>
    </source>
</evidence>
<dbReference type="InterPro" id="IPR014716">
    <property type="entry name" value="Fibrinogen_a/b/g_C_1"/>
</dbReference>
<dbReference type="InterPro" id="IPR036056">
    <property type="entry name" value="Fibrinogen-like_C"/>
</dbReference>
<dbReference type="Gene3D" id="3.90.215.10">
    <property type="entry name" value="Gamma Fibrinogen, chain A, domain 1"/>
    <property type="match status" value="1"/>
</dbReference>
<dbReference type="Proteomes" id="UP000005239">
    <property type="component" value="Unassembled WGS sequence"/>
</dbReference>